<gene>
    <name evidence="5" type="ORF">MNBD_PLANCTO03-1914</name>
</gene>
<evidence type="ECO:0008006" key="6">
    <source>
        <dbReference type="Google" id="ProtNLM"/>
    </source>
</evidence>
<accession>A0A3B1DJC4</accession>
<keyword evidence="3" id="KW-0408">Iron</keyword>
<dbReference type="PANTHER" id="PTHR30548">
    <property type="entry name" value="2-HYDROXYGLUTARYL-COA DEHYDRATASE, D-COMPONENT-RELATED"/>
    <property type="match status" value="1"/>
</dbReference>
<evidence type="ECO:0000256" key="4">
    <source>
        <dbReference type="ARBA" id="ARBA00023014"/>
    </source>
</evidence>
<sequence length="308" mass="35673">KPDLFYACNSQCNVVERWGDQVQSICKDRGEDVPHYVLRTPRLTNREEHTAEEKADFKRQMEDHLAEICKRFGTSFSEAKLREVVAESDKSNRLWQQCLELARKLPAPWSNTDGFAAMAPIVIARGLPECTAYYQSLFDELTERVEQGQSFIENEEVRLIWDAIPIWPRKNWFAKFAEEHNCVFVASTYTHSWWFEFDPDNAMDSLVDRYIWNTMNRSTQWILDWTLDMVRDYSADGIVCHWNASCGIWNSYVKRRLPGYTAAGVPHMMIKADMVDARQFDEATVAKQLGEFIDSLKKAKVSAAASKT</sequence>
<proteinExistence type="inferred from homology"/>
<evidence type="ECO:0000313" key="5">
    <source>
        <dbReference type="EMBL" id="VAX36174.1"/>
    </source>
</evidence>
<feature type="non-terminal residue" evidence="5">
    <location>
        <position position="1"/>
    </location>
</feature>
<dbReference type="GO" id="GO:0051536">
    <property type="term" value="F:iron-sulfur cluster binding"/>
    <property type="evidence" value="ECO:0007669"/>
    <property type="project" value="UniProtKB-KW"/>
</dbReference>
<dbReference type="GO" id="GO:0046872">
    <property type="term" value="F:metal ion binding"/>
    <property type="evidence" value="ECO:0007669"/>
    <property type="project" value="UniProtKB-KW"/>
</dbReference>
<dbReference type="Pfam" id="PF06050">
    <property type="entry name" value="HGD-D"/>
    <property type="match status" value="1"/>
</dbReference>
<dbReference type="InterPro" id="IPR010327">
    <property type="entry name" value="FldB/FldC_alpha/beta"/>
</dbReference>
<evidence type="ECO:0000256" key="3">
    <source>
        <dbReference type="ARBA" id="ARBA00023004"/>
    </source>
</evidence>
<dbReference type="EMBL" id="UOGK01000038">
    <property type="protein sequence ID" value="VAX36174.1"/>
    <property type="molecule type" value="Genomic_DNA"/>
</dbReference>
<evidence type="ECO:0000256" key="2">
    <source>
        <dbReference type="ARBA" id="ARBA00022723"/>
    </source>
</evidence>
<dbReference type="Gene3D" id="3.40.50.11900">
    <property type="match status" value="1"/>
</dbReference>
<organism evidence="5">
    <name type="scientific">hydrothermal vent metagenome</name>
    <dbReference type="NCBI Taxonomy" id="652676"/>
    <lineage>
        <taxon>unclassified sequences</taxon>
        <taxon>metagenomes</taxon>
        <taxon>ecological metagenomes</taxon>
    </lineage>
</organism>
<reference evidence="5" key="1">
    <citation type="submission" date="2018-06" db="EMBL/GenBank/DDBJ databases">
        <authorList>
            <person name="Zhirakovskaya E."/>
        </authorList>
    </citation>
    <scope>NUCLEOTIDE SEQUENCE</scope>
</reference>
<dbReference type="AlphaFoldDB" id="A0A3B1DJC4"/>
<keyword evidence="4" id="KW-0411">Iron-sulfur</keyword>
<keyword evidence="2" id="KW-0479">Metal-binding</keyword>
<comment type="similarity">
    <text evidence="1">Belongs to the FldB/FldC dehydratase alpha/beta subunit family.</text>
</comment>
<evidence type="ECO:0000256" key="1">
    <source>
        <dbReference type="ARBA" id="ARBA00005806"/>
    </source>
</evidence>
<dbReference type="PANTHER" id="PTHR30548:SF4">
    <property type="entry name" value="SUBUNIT OF OXYGEN-SENSITIVE 2-HYDROXYISOCAPROYL-COA DEHYDRATASE"/>
    <property type="match status" value="1"/>
</dbReference>
<protein>
    <recommendedName>
        <fullName evidence="6">2-hydroxyacyl-CoA dehydratase</fullName>
    </recommendedName>
</protein>
<name>A0A3B1DJC4_9ZZZZ</name>